<proteinExistence type="predicted"/>
<feature type="region of interest" description="Disordered" evidence="1">
    <location>
        <begin position="1"/>
        <end position="95"/>
    </location>
</feature>
<evidence type="ECO:0000313" key="2">
    <source>
        <dbReference type="EMBL" id="MED6165960.1"/>
    </source>
</evidence>
<organism evidence="2 3">
    <name type="scientific">Stylosanthes scabra</name>
    <dbReference type="NCBI Taxonomy" id="79078"/>
    <lineage>
        <taxon>Eukaryota</taxon>
        <taxon>Viridiplantae</taxon>
        <taxon>Streptophyta</taxon>
        <taxon>Embryophyta</taxon>
        <taxon>Tracheophyta</taxon>
        <taxon>Spermatophyta</taxon>
        <taxon>Magnoliopsida</taxon>
        <taxon>eudicotyledons</taxon>
        <taxon>Gunneridae</taxon>
        <taxon>Pentapetalae</taxon>
        <taxon>rosids</taxon>
        <taxon>fabids</taxon>
        <taxon>Fabales</taxon>
        <taxon>Fabaceae</taxon>
        <taxon>Papilionoideae</taxon>
        <taxon>50 kb inversion clade</taxon>
        <taxon>dalbergioids sensu lato</taxon>
        <taxon>Dalbergieae</taxon>
        <taxon>Pterocarpus clade</taxon>
        <taxon>Stylosanthes</taxon>
    </lineage>
</organism>
<dbReference type="EMBL" id="JASCZI010124475">
    <property type="protein sequence ID" value="MED6165960.1"/>
    <property type="molecule type" value="Genomic_DNA"/>
</dbReference>
<protein>
    <submittedName>
        <fullName evidence="2">Uncharacterized protein</fullName>
    </submittedName>
</protein>
<gene>
    <name evidence="2" type="ORF">PIB30_104610</name>
</gene>
<name>A0ABU6UXE0_9FABA</name>
<sequence>MPNEVHDIVPDPPEAWGRAPGGRGRRGERQRCGGRADDAASPPRANTPRAQEAPLDGVDEAMAPPIHVQPTEPILEEPNPSGCYVPTPRSQSSQETVILTHDGVGPHPGTMAQWFV</sequence>
<accession>A0ABU6UXE0</accession>
<feature type="compositionally biased region" description="Basic and acidic residues" evidence="1">
    <location>
        <begin position="25"/>
        <end position="38"/>
    </location>
</feature>
<feature type="non-terminal residue" evidence="2">
    <location>
        <position position="116"/>
    </location>
</feature>
<dbReference type="Proteomes" id="UP001341840">
    <property type="component" value="Unassembled WGS sequence"/>
</dbReference>
<evidence type="ECO:0000313" key="3">
    <source>
        <dbReference type="Proteomes" id="UP001341840"/>
    </source>
</evidence>
<evidence type="ECO:0000256" key="1">
    <source>
        <dbReference type="SAM" id="MobiDB-lite"/>
    </source>
</evidence>
<reference evidence="2 3" key="1">
    <citation type="journal article" date="2023" name="Plants (Basel)">
        <title>Bridging the Gap: Combining Genomics and Transcriptomics Approaches to Understand Stylosanthes scabra, an Orphan Legume from the Brazilian Caatinga.</title>
        <authorList>
            <person name="Ferreira-Neto J.R.C."/>
            <person name="da Silva M.D."/>
            <person name="Binneck E."/>
            <person name="de Melo N.F."/>
            <person name="da Silva R.H."/>
            <person name="de Melo A.L.T.M."/>
            <person name="Pandolfi V."/>
            <person name="Bustamante F.O."/>
            <person name="Brasileiro-Vidal A.C."/>
            <person name="Benko-Iseppon A.M."/>
        </authorList>
    </citation>
    <scope>NUCLEOTIDE SEQUENCE [LARGE SCALE GENOMIC DNA]</scope>
    <source>
        <tissue evidence="2">Leaves</tissue>
    </source>
</reference>
<comment type="caution">
    <text evidence="2">The sequence shown here is derived from an EMBL/GenBank/DDBJ whole genome shotgun (WGS) entry which is preliminary data.</text>
</comment>
<keyword evidence="3" id="KW-1185">Reference proteome</keyword>